<dbReference type="NCBIfam" id="TIGR01640">
    <property type="entry name" value="F_box_assoc_1"/>
    <property type="match status" value="1"/>
</dbReference>
<reference evidence="3" key="1">
    <citation type="journal article" date="2023" name="Proc. Natl. Acad. Sci. U.S.A.">
        <title>Genomic and structural basis for evolution of tropane alkaloid biosynthesis.</title>
        <authorList>
            <person name="Wanga Y.-J."/>
            <person name="Taina T."/>
            <person name="Yua J.-Y."/>
            <person name="Lia J."/>
            <person name="Xua B."/>
            <person name="Chenc J."/>
            <person name="D'Auriad J.C."/>
            <person name="Huanga J.-P."/>
            <person name="Huanga S.-X."/>
        </authorList>
    </citation>
    <scope>NUCLEOTIDE SEQUENCE [LARGE SCALE GENOMIC DNA]</scope>
    <source>
        <strain evidence="3">cv. KIB-2019</strain>
    </source>
</reference>
<dbReference type="SMART" id="SM00256">
    <property type="entry name" value="FBOX"/>
    <property type="match status" value="1"/>
</dbReference>
<dbReference type="PANTHER" id="PTHR31672:SF13">
    <property type="entry name" value="F-BOX PROTEIN CPR30-LIKE"/>
    <property type="match status" value="1"/>
</dbReference>
<accession>A0A9Q1RA17</accession>
<proteinExistence type="predicted"/>
<dbReference type="SUPFAM" id="SSF81383">
    <property type="entry name" value="F-box domain"/>
    <property type="match status" value="1"/>
</dbReference>
<dbReference type="AlphaFoldDB" id="A0A9Q1RA17"/>
<comment type="caution">
    <text evidence="2">The sequence shown here is derived from an EMBL/GenBank/DDBJ whole genome shotgun (WGS) entry which is preliminary data.</text>
</comment>
<dbReference type="InterPro" id="IPR011043">
    <property type="entry name" value="Gal_Oxase/kelch_b-propeller"/>
</dbReference>
<evidence type="ECO:0000313" key="2">
    <source>
        <dbReference type="EMBL" id="KAJ8547114.1"/>
    </source>
</evidence>
<dbReference type="InterPro" id="IPR001810">
    <property type="entry name" value="F-box_dom"/>
</dbReference>
<dbReference type="CDD" id="cd22157">
    <property type="entry name" value="F-box_AtFBW1-like"/>
    <property type="match status" value="1"/>
</dbReference>
<sequence length="390" mass="44800">MGVRSIIPNLPEDIINSILLELPVKSLLRFKSICKSWCCSIDDLEFMKSHLHKSSTDISRQKILFVDVAARKIRYDCSIKVLSTKASISADSKVVSVDQLDIPGFHSNVQVSSCGGLIFIYRLRDSMILWNPAIQKYKLIPEPHLLQQESCFVRPIFGFAYDFVAEDYKVLCVHKVTRDDTTYPRYLVEIYSVKNQSWRTIDNIFPVPTDFPLHVYNDPVSLNGVIHIMANSFEGGVEEFEHWVISFHLADDKFIVTPLPDDCGEHLKLCAFRDRVCLIGTVGREISIWLLEKDGKTWNNITKFPALGTVIGKPMYSGNIKFVKEYGNIGDVICVKDNRNVLWRKNDGRFIEYNAQKNEYTEFKLKEIPLFSVQKTLYVESLVSLKIPWD</sequence>
<dbReference type="InterPro" id="IPR006527">
    <property type="entry name" value="F-box-assoc_dom_typ1"/>
</dbReference>
<dbReference type="SUPFAM" id="SSF50965">
    <property type="entry name" value="Galactose oxidase, central domain"/>
    <property type="match status" value="1"/>
</dbReference>
<dbReference type="InterPro" id="IPR017451">
    <property type="entry name" value="F-box-assoc_interact_dom"/>
</dbReference>
<dbReference type="EMBL" id="JAJAGQ010000012">
    <property type="protein sequence ID" value="KAJ8547114.1"/>
    <property type="molecule type" value="Genomic_DNA"/>
</dbReference>
<evidence type="ECO:0000259" key="1">
    <source>
        <dbReference type="PROSITE" id="PS50181"/>
    </source>
</evidence>
<gene>
    <name evidence="2" type="ORF">K7X08_010700</name>
</gene>
<name>A0A9Q1RA17_9SOLA</name>
<evidence type="ECO:0000313" key="3">
    <source>
        <dbReference type="Proteomes" id="UP001152561"/>
    </source>
</evidence>
<organism evidence="2 3">
    <name type="scientific">Anisodus acutangulus</name>
    <dbReference type="NCBI Taxonomy" id="402998"/>
    <lineage>
        <taxon>Eukaryota</taxon>
        <taxon>Viridiplantae</taxon>
        <taxon>Streptophyta</taxon>
        <taxon>Embryophyta</taxon>
        <taxon>Tracheophyta</taxon>
        <taxon>Spermatophyta</taxon>
        <taxon>Magnoliopsida</taxon>
        <taxon>eudicotyledons</taxon>
        <taxon>Gunneridae</taxon>
        <taxon>Pentapetalae</taxon>
        <taxon>asterids</taxon>
        <taxon>lamiids</taxon>
        <taxon>Solanales</taxon>
        <taxon>Solanaceae</taxon>
        <taxon>Solanoideae</taxon>
        <taxon>Hyoscyameae</taxon>
        <taxon>Anisodus</taxon>
    </lineage>
</organism>
<keyword evidence="3" id="KW-1185">Reference proteome</keyword>
<dbReference type="PROSITE" id="PS50181">
    <property type="entry name" value="FBOX"/>
    <property type="match status" value="1"/>
</dbReference>
<dbReference type="InterPro" id="IPR036047">
    <property type="entry name" value="F-box-like_dom_sf"/>
</dbReference>
<protein>
    <recommendedName>
        <fullName evidence="1">F-box domain-containing protein</fullName>
    </recommendedName>
</protein>
<feature type="domain" description="F-box" evidence="1">
    <location>
        <begin position="4"/>
        <end position="50"/>
    </location>
</feature>
<dbReference type="Pfam" id="PF00646">
    <property type="entry name" value="F-box"/>
    <property type="match status" value="1"/>
</dbReference>
<dbReference type="Gene3D" id="1.20.1280.50">
    <property type="match status" value="1"/>
</dbReference>
<dbReference type="Proteomes" id="UP001152561">
    <property type="component" value="Unassembled WGS sequence"/>
</dbReference>
<dbReference type="InterPro" id="IPR050796">
    <property type="entry name" value="SCF_F-box_component"/>
</dbReference>
<dbReference type="PANTHER" id="PTHR31672">
    <property type="entry name" value="BNACNNG10540D PROTEIN"/>
    <property type="match status" value="1"/>
</dbReference>
<dbReference type="OrthoDB" id="1261176at2759"/>
<dbReference type="Pfam" id="PF07734">
    <property type="entry name" value="FBA_1"/>
    <property type="match status" value="1"/>
</dbReference>